<proteinExistence type="predicted"/>
<accession>A0ABP9TPR0</accession>
<gene>
    <name evidence="1" type="ORF">GCM10025778_32730</name>
</gene>
<dbReference type="RefSeq" id="WP_210102046.1">
    <property type="nucleotide sequence ID" value="NZ_BAABLK010000088.1"/>
</dbReference>
<dbReference type="EMBL" id="BAABLK010000088">
    <property type="protein sequence ID" value="GAA5228734.1"/>
    <property type="molecule type" value="Genomic_DNA"/>
</dbReference>
<dbReference type="Proteomes" id="UP001501257">
    <property type="component" value="Unassembled WGS sequence"/>
</dbReference>
<organism evidence="1 2">
    <name type="scientific">Paeniglutamicibacter antarcticus</name>
    <dbReference type="NCBI Taxonomy" id="494023"/>
    <lineage>
        <taxon>Bacteria</taxon>
        <taxon>Bacillati</taxon>
        <taxon>Actinomycetota</taxon>
        <taxon>Actinomycetes</taxon>
        <taxon>Micrococcales</taxon>
        <taxon>Micrococcaceae</taxon>
        <taxon>Paeniglutamicibacter</taxon>
    </lineage>
</organism>
<reference evidence="2" key="1">
    <citation type="journal article" date="2019" name="Int. J. Syst. Evol. Microbiol.">
        <title>The Global Catalogue of Microorganisms (GCM) 10K type strain sequencing project: providing services to taxonomists for standard genome sequencing and annotation.</title>
        <authorList>
            <consortium name="The Broad Institute Genomics Platform"/>
            <consortium name="The Broad Institute Genome Sequencing Center for Infectious Disease"/>
            <person name="Wu L."/>
            <person name="Ma J."/>
        </authorList>
    </citation>
    <scope>NUCLEOTIDE SEQUENCE [LARGE SCALE GENOMIC DNA]</scope>
    <source>
        <strain evidence="2">JCM 18952</strain>
    </source>
</reference>
<comment type="caution">
    <text evidence="1">The sequence shown here is derived from an EMBL/GenBank/DDBJ whole genome shotgun (WGS) entry which is preliminary data.</text>
</comment>
<name>A0ABP9TPR0_9MICC</name>
<keyword evidence="2" id="KW-1185">Reference proteome</keyword>
<evidence type="ECO:0000313" key="1">
    <source>
        <dbReference type="EMBL" id="GAA5228734.1"/>
    </source>
</evidence>
<protein>
    <submittedName>
        <fullName evidence="1">Uncharacterized protein</fullName>
    </submittedName>
</protein>
<sequence length="218" mass="23259">MPSESNSLPRWVHSFALLRDRTVTRDEAGLLHSVARDGSDNEVTCAWPAAEDLASLMADPDLASQAGQTMLTLLGAPEAAVIDELQAQGWNRKGNRVLLAALANDVDQVINLPETATLFEAPMENYDVVEIADFDAPAGRGRIHFSQGFALLGDPNIIATSNAEQFRAAILANLAAAATRQGLPVLFMVTSADNATGTRAERAKGWSNATQLTTFARA</sequence>
<evidence type="ECO:0000313" key="2">
    <source>
        <dbReference type="Proteomes" id="UP001501257"/>
    </source>
</evidence>